<dbReference type="InterPro" id="IPR036388">
    <property type="entry name" value="WH-like_DNA-bd_sf"/>
</dbReference>
<feature type="domain" description="Methylguanine DNA methyltransferase ribonuclease-like" evidence="8">
    <location>
        <begin position="16"/>
        <end position="82"/>
    </location>
</feature>
<name>A0ABU1IH41_9BACL</name>
<evidence type="ECO:0000313" key="9">
    <source>
        <dbReference type="EMBL" id="MDR6224101.1"/>
    </source>
</evidence>
<dbReference type="NCBIfam" id="TIGR00589">
    <property type="entry name" value="ogt"/>
    <property type="match status" value="1"/>
</dbReference>
<dbReference type="Proteomes" id="UP001185012">
    <property type="component" value="Unassembled WGS sequence"/>
</dbReference>
<keyword evidence="4" id="KW-0227">DNA damage</keyword>
<dbReference type="RefSeq" id="WP_309860904.1">
    <property type="nucleotide sequence ID" value="NZ_JAVDQG010000001.1"/>
</dbReference>
<dbReference type="Gene3D" id="3.30.160.70">
    <property type="entry name" value="Methylated DNA-protein cysteine methyltransferase domain"/>
    <property type="match status" value="1"/>
</dbReference>
<dbReference type="InterPro" id="IPR036217">
    <property type="entry name" value="MethylDNA_cys_MeTrfase_DNAb"/>
</dbReference>
<dbReference type="InterPro" id="IPR008332">
    <property type="entry name" value="MethylG_MeTrfase_N"/>
</dbReference>
<organism evidence="9 10">
    <name type="scientific">Desmospora profundinema</name>
    <dbReference type="NCBI Taxonomy" id="1571184"/>
    <lineage>
        <taxon>Bacteria</taxon>
        <taxon>Bacillati</taxon>
        <taxon>Bacillota</taxon>
        <taxon>Bacilli</taxon>
        <taxon>Bacillales</taxon>
        <taxon>Thermoactinomycetaceae</taxon>
        <taxon>Desmospora</taxon>
    </lineage>
</organism>
<evidence type="ECO:0000256" key="3">
    <source>
        <dbReference type="ARBA" id="ARBA00022679"/>
    </source>
</evidence>
<sequence>METIHWFHFSHGEQSFHLAATPRGLCHLSLPGEPYHTLELWVNRHTDGASLVEDKKALHPYWMQLEEYLNGSRTAFTFSVDLKGTPFQRAVWRELLTIPHGATRSYSDVAAAIGRPRAVRAVGAANRQNPVPIVIPCHRVVGKDGRLVGYRGGMALKKQLLLLESG</sequence>
<keyword evidence="3 9" id="KW-0808">Transferase</keyword>
<dbReference type="PROSITE" id="PS00374">
    <property type="entry name" value="MGMT"/>
    <property type="match status" value="1"/>
</dbReference>
<evidence type="ECO:0000256" key="4">
    <source>
        <dbReference type="ARBA" id="ARBA00022763"/>
    </source>
</evidence>
<dbReference type="Gene3D" id="1.10.10.10">
    <property type="entry name" value="Winged helix-like DNA-binding domain superfamily/Winged helix DNA-binding domain"/>
    <property type="match status" value="1"/>
</dbReference>
<dbReference type="InterPro" id="IPR014048">
    <property type="entry name" value="MethylDNA_cys_MeTrfase_DNA-bd"/>
</dbReference>
<comment type="catalytic activity">
    <reaction evidence="6">
        <text>a 6-O-methyl-2'-deoxyguanosine in DNA + L-cysteinyl-[protein] = S-methyl-L-cysteinyl-[protein] + a 2'-deoxyguanosine in DNA</text>
        <dbReference type="Rhea" id="RHEA:24000"/>
        <dbReference type="Rhea" id="RHEA-COMP:10131"/>
        <dbReference type="Rhea" id="RHEA-COMP:10132"/>
        <dbReference type="Rhea" id="RHEA-COMP:11367"/>
        <dbReference type="Rhea" id="RHEA-COMP:11368"/>
        <dbReference type="ChEBI" id="CHEBI:29950"/>
        <dbReference type="ChEBI" id="CHEBI:82612"/>
        <dbReference type="ChEBI" id="CHEBI:85445"/>
        <dbReference type="ChEBI" id="CHEBI:85448"/>
        <dbReference type="EC" id="2.1.1.63"/>
    </reaction>
</comment>
<reference evidence="9 10" key="1">
    <citation type="submission" date="2023-07" db="EMBL/GenBank/DDBJ databases">
        <title>Genomic Encyclopedia of Type Strains, Phase IV (KMG-IV): sequencing the most valuable type-strain genomes for metagenomic binning, comparative biology and taxonomic classification.</title>
        <authorList>
            <person name="Goeker M."/>
        </authorList>
    </citation>
    <scope>NUCLEOTIDE SEQUENCE [LARGE SCALE GENOMIC DNA]</scope>
    <source>
        <strain evidence="9 10">DSM 45903</strain>
    </source>
</reference>
<dbReference type="SUPFAM" id="SSF46767">
    <property type="entry name" value="Methylated DNA-protein cysteine methyltransferase, C-terminal domain"/>
    <property type="match status" value="1"/>
</dbReference>
<dbReference type="PANTHER" id="PTHR10815">
    <property type="entry name" value="METHYLATED-DNA--PROTEIN-CYSTEINE METHYLTRANSFERASE"/>
    <property type="match status" value="1"/>
</dbReference>
<dbReference type="EC" id="2.1.1.63" evidence="9"/>
<comment type="catalytic activity">
    <reaction evidence="1">
        <text>a 4-O-methyl-thymidine in DNA + L-cysteinyl-[protein] = a thymidine in DNA + S-methyl-L-cysteinyl-[protein]</text>
        <dbReference type="Rhea" id="RHEA:53428"/>
        <dbReference type="Rhea" id="RHEA-COMP:10131"/>
        <dbReference type="Rhea" id="RHEA-COMP:10132"/>
        <dbReference type="Rhea" id="RHEA-COMP:13555"/>
        <dbReference type="Rhea" id="RHEA-COMP:13556"/>
        <dbReference type="ChEBI" id="CHEBI:29950"/>
        <dbReference type="ChEBI" id="CHEBI:82612"/>
        <dbReference type="ChEBI" id="CHEBI:137386"/>
        <dbReference type="ChEBI" id="CHEBI:137387"/>
        <dbReference type="EC" id="2.1.1.63"/>
    </reaction>
</comment>
<dbReference type="InterPro" id="IPR036631">
    <property type="entry name" value="MGMT_N_sf"/>
</dbReference>
<keyword evidence="2 9" id="KW-0489">Methyltransferase</keyword>
<evidence type="ECO:0000313" key="10">
    <source>
        <dbReference type="Proteomes" id="UP001185012"/>
    </source>
</evidence>
<dbReference type="PANTHER" id="PTHR10815:SF12">
    <property type="entry name" value="METHYLATED-DNA--PROTEIN-CYSTEINE METHYLTRANSFERASE, INDUCIBLE"/>
    <property type="match status" value="1"/>
</dbReference>
<dbReference type="InterPro" id="IPR001497">
    <property type="entry name" value="MethylDNA_cys_MeTrfase_AS"/>
</dbReference>
<dbReference type="Pfam" id="PF02870">
    <property type="entry name" value="Methyltransf_1N"/>
    <property type="match status" value="1"/>
</dbReference>
<evidence type="ECO:0000256" key="1">
    <source>
        <dbReference type="ARBA" id="ARBA00001286"/>
    </source>
</evidence>
<evidence type="ECO:0000256" key="6">
    <source>
        <dbReference type="ARBA" id="ARBA00049348"/>
    </source>
</evidence>
<evidence type="ECO:0000256" key="2">
    <source>
        <dbReference type="ARBA" id="ARBA00022603"/>
    </source>
</evidence>
<dbReference type="GO" id="GO:0003908">
    <property type="term" value="F:methylated-DNA-[protein]-cysteine S-methyltransferase activity"/>
    <property type="evidence" value="ECO:0007669"/>
    <property type="project" value="UniProtKB-EC"/>
</dbReference>
<evidence type="ECO:0000256" key="5">
    <source>
        <dbReference type="ARBA" id="ARBA00023204"/>
    </source>
</evidence>
<evidence type="ECO:0000259" key="7">
    <source>
        <dbReference type="Pfam" id="PF01035"/>
    </source>
</evidence>
<accession>A0ABU1IH41</accession>
<dbReference type="GO" id="GO:0032259">
    <property type="term" value="P:methylation"/>
    <property type="evidence" value="ECO:0007669"/>
    <property type="project" value="UniProtKB-KW"/>
</dbReference>
<proteinExistence type="predicted"/>
<comment type="caution">
    <text evidence="9">The sequence shown here is derived from an EMBL/GenBank/DDBJ whole genome shotgun (WGS) entry which is preliminary data.</text>
</comment>
<evidence type="ECO:0000259" key="8">
    <source>
        <dbReference type="Pfam" id="PF02870"/>
    </source>
</evidence>
<gene>
    <name evidence="9" type="ORF">JOE21_000089</name>
</gene>
<keyword evidence="10" id="KW-1185">Reference proteome</keyword>
<dbReference type="EMBL" id="JAVDQG010000001">
    <property type="protein sequence ID" value="MDR6224101.1"/>
    <property type="molecule type" value="Genomic_DNA"/>
</dbReference>
<protein>
    <submittedName>
        <fullName evidence="9">Methylated-DNA-[protein]-cysteine S-methyltransferase</fullName>
        <ecNumber evidence="9">2.1.1.63</ecNumber>
    </submittedName>
</protein>
<dbReference type="SUPFAM" id="SSF53155">
    <property type="entry name" value="Methylated DNA-protein cysteine methyltransferase domain"/>
    <property type="match status" value="1"/>
</dbReference>
<dbReference type="Pfam" id="PF01035">
    <property type="entry name" value="DNA_binding_1"/>
    <property type="match status" value="1"/>
</dbReference>
<dbReference type="CDD" id="cd06445">
    <property type="entry name" value="ATase"/>
    <property type="match status" value="1"/>
</dbReference>
<feature type="domain" description="Methylated-DNA-[protein]-cysteine S-methyltransferase DNA binding" evidence="7">
    <location>
        <begin position="86"/>
        <end position="165"/>
    </location>
</feature>
<keyword evidence="5" id="KW-0234">DNA repair</keyword>